<organism evidence="2 3">
    <name type="scientific">candidate division WOR-3 bacterium</name>
    <dbReference type="NCBI Taxonomy" id="2052148"/>
    <lineage>
        <taxon>Bacteria</taxon>
        <taxon>Bacteria division WOR-3</taxon>
    </lineage>
</organism>
<proteinExistence type="predicted"/>
<dbReference type="InterPro" id="IPR025961">
    <property type="entry name" value="Metal_resist"/>
</dbReference>
<protein>
    <submittedName>
        <fullName evidence="2">Periplasmic heavy metal sensor</fullName>
    </submittedName>
</protein>
<keyword evidence="1" id="KW-0472">Membrane</keyword>
<evidence type="ECO:0000313" key="2">
    <source>
        <dbReference type="EMBL" id="MBM3330543.1"/>
    </source>
</evidence>
<dbReference type="Pfam" id="PF13801">
    <property type="entry name" value="Metal_resist"/>
    <property type="match status" value="1"/>
</dbReference>
<keyword evidence="1" id="KW-0812">Transmembrane</keyword>
<reference evidence="2" key="1">
    <citation type="submission" date="2019-03" db="EMBL/GenBank/DDBJ databases">
        <title>Lake Tanganyika Metagenome-Assembled Genomes (MAGs).</title>
        <authorList>
            <person name="Tran P."/>
        </authorList>
    </citation>
    <scope>NUCLEOTIDE SEQUENCE</scope>
    <source>
        <strain evidence="2">K_DeepCast_150m_m2_040</strain>
    </source>
</reference>
<evidence type="ECO:0000256" key="1">
    <source>
        <dbReference type="SAM" id="Phobius"/>
    </source>
</evidence>
<sequence length="154" mass="17755">MKQRWLYAVLILSLAVNAGAIGFYGVKKYRDDRHFRSYVGKWFKPGTTPAQIDRLFSDLTKTRKPWFDSLRTATRELGMLATEPSPDSAQVNAALDRIARAAREQQRLLHENTREFGRLYQPERLEFYRRMSEAELDSILRAESSAAEVTGGKR</sequence>
<comment type="caution">
    <text evidence="2">The sequence shown here is derived from an EMBL/GenBank/DDBJ whole genome shotgun (WGS) entry which is preliminary data.</text>
</comment>
<dbReference type="Proteomes" id="UP000779900">
    <property type="component" value="Unassembled WGS sequence"/>
</dbReference>
<gene>
    <name evidence="2" type="ORF">FJY68_01670</name>
</gene>
<feature type="transmembrane region" description="Helical" evidence="1">
    <location>
        <begin position="6"/>
        <end position="26"/>
    </location>
</feature>
<evidence type="ECO:0000313" key="3">
    <source>
        <dbReference type="Proteomes" id="UP000779900"/>
    </source>
</evidence>
<dbReference type="AlphaFoldDB" id="A0A937XBV6"/>
<dbReference type="EMBL" id="VGIR01000005">
    <property type="protein sequence ID" value="MBM3330543.1"/>
    <property type="molecule type" value="Genomic_DNA"/>
</dbReference>
<accession>A0A937XBV6</accession>
<keyword evidence="1" id="KW-1133">Transmembrane helix</keyword>
<dbReference type="Gene3D" id="1.20.120.1490">
    <property type="match status" value="1"/>
</dbReference>
<name>A0A937XBV6_UNCW3</name>